<reference evidence="1" key="1">
    <citation type="submission" date="2019-02" db="EMBL/GenBank/DDBJ databases">
        <authorList>
            <person name="Gruber-Vodicka R. H."/>
            <person name="Seah K. B. B."/>
        </authorList>
    </citation>
    <scope>NUCLEOTIDE SEQUENCE</scope>
    <source>
        <strain evidence="1">BECK_S127</strain>
    </source>
</reference>
<evidence type="ECO:0000313" key="1">
    <source>
        <dbReference type="EMBL" id="VFK78941.1"/>
    </source>
</evidence>
<proteinExistence type="predicted"/>
<protein>
    <submittedName>
        <fullName evidence="1">Uncharacterized protein</fullName>
    </submittedName>
</protein>
<organism evidence="1">
    <name type="scientific">Candidatus Kentrum sp. SD</name>
    <dbReference type="NCBI Taxonomy" id="2126332"/>
    <lineage>
        <taxon>Bacteria</taxon>
        <taxon>Pseudomonadati</taxon>
        <taxon>Pseudomonadota</taxon>
        <taxon>Gammaproteobacteria</taxon>
        <taxon>Candidatus Kentrum</taxon>
    </lineage>
</organism>
<accession>A0A451BL10</accession>
<gene>
    <name evidence="1" type="ORF">BECKSD772D_GA0070982_103010</name>
</gene>
<dbReference type="AlphaFoldDB" id="A0A451BL10"/>
<name>A0A451BL10_9GAMM</name>
<dbReference type="EMBL" id="CAADHB010000030">
    <property type="protein sequence ID" value="VFK78941.1"/>
    <property type="molecule type" value="Genomic_DNA"/>
</dbReference>
<sequence>MILFFARFCSAAGHLAHMLARYGNAAEDGCATTSGPFRLILQVVIPLSFLSSPSLREESCYYMPVLSPKVPRAAKEMTGRRAG</sequence>